<dbReference type="STRING" id="71717.A0A4Y7TJ80"/>
<evidence type="ECO:0000313" key="3">
    <source>
        <dbReference type="EMBL" id="TEB34247.1"/>
    </source>
</evidence>
<dbReference type="PANTHER" id="PTHR24171">
    <property type="entry name" value="ANKYRIN REPEAT DOMAIN-CONTAINING PROTEIN 39-RELATED"/>
    <property type="match status" value="1"/>
</dbReference>
<dbReference type="Pfam" id="PF12796">
    <property type="entry name" value="Ank_2"/>
    <property type="match status" value="1"/>
</dbReference>
<evidence type="ECO:0000256" key="1">
    <source>
        <dbReference type="ARBA" id="ARBA00022737"/>
    </source>
</evidence>
<dbReference type="EMBL" id="QPFP01000010">
    <property type="protein sequence ID" value="TEB34247.1"/>
    <property type="molecule type" value="Genomic_DNA"/>
</dbReference>
<dbReference type="OrthoDB" id="194358at2759"/>
<dbReference type="Gene3D" id="1.25.40.20">
    <property type="entry name" value="Ankyrin repeat-containing domain"/>
    <property type="match status" value="1"/>
</dbReference>
<reference evidence="3 4" key="1">
    <citation type="journal article" date="2019" name="Nat. Ecol. Evol.">
        <title>Megaphylogeny resolves global patterns of mushroom evolution.</title>
        <authorList>
            <person name="Varga T."/>
            <person name="Krizsan K."/>
            <person name="Foldi C."/>
            <person name="Dima B."/>
            <person name="Sanchez-Garcia M."/>
            <person name="Sanchez-Ramirez S."/>
            <person name="Szollosi G.J."/>
            <person name="Szarkandi J.G."/>
            <person name="Papp V."/>
            <person name="Albert L."/>
            <person name="Andreopoulos W."/>
            <person name="Angelini C."/>
            <person name="Antonin V."/>
            <person name="Barry K.W."/>
            <person name="Bougher N.L."/>
            <person name="Buchanan P."/>
            <person name="Buyck B."/>
            <person name="Bense V."/>
            <person name="Catcheside P."/>
            <person name="Chovatia M."/>
            <person name="Cooper J."/>
            <person name="Damon W."/>
            <person name="Desjardin D."/>
            <person name="Finy P."/>
            <person name="Geml J."/>
            <person name="Haridas S."/>
            <person name="Hughes K."/>
            <person name="Justo A."/>
            <person name="Karasinski D."/>
            <person name="Kautmanova I."/>
            <person name="Kiss B."/>
            <person name="Kocsube S."/>
            <person name="Kotiranta H."/>
            <person name="LaButti K.M."/>
            <person name="Lechner B.E."/>
            <person name="Liimatainen K."/>
            <person name="Lipzen A."/>
            <person name="Lukacs Z."/>
            <person name="Mihaltcheva S."/>
            <person name="Morgado L.N."/>
            <person name="Niskanen T."/>
            <person name="Noordeloos M.E."/>
            <person name="Ohm R.A."/>
            <person name="Ortiz-Santana B."/>
            <person name="Ovrebo C."/>
            <person name="Racz N."/>
            <person name="Riley R."/>
            <person name="Savchenko A."/>
            <person name="Shiryaev A."/>
            <person name="Soop K."/>
            <person name="Spirin V."/>
            <person name="Szebenyi C."/>
            <person name="Tomsovsky M."/>
            <person name="Tulloss R.E."/>
            <person name="Uehling J."/>
            <person name="Grigoriev I.V."/>
            <person name="Vagvolgyi C."/>
            <person name="Papp T."/>
            <person name="Martin F.M."/>
            <person name="Miettinen O."/>
            <person name="Hibbett D.S."/>
            <person name="Nagy L.G."/>
        </authorList>
    </citation>
    <scope>NUCLEOTIDE SEQUENCE [LARGE SCALE GENOMIC DNA]</scope>
    <source>
        <strain evidence="3 4">FP101781</strain>
    </source>
</reference>
<dbReference type="GO" id="GO:0004842">
    <property type="term" value="F:ubiquitin-protein transferase activity"/>
    <property type="evidence" value="ECO:0007669"/>
    <property type="project" value="TreeGrafter"/>
</dbReference>
<dbReference type="InterPro" id="IPR036770">
    <property type="entry name" value="Ankyrin_rpt-contain_sf"/>
</dbReference>
<evidence type="ECO:0000256" key="2">
    <source>
        <dbReference type="ARBA" id="ARBA00023043"/>
    </source>
</evidence>
<dbReference type="InterPro" id="IPR002110">
    <property type="entry name" value="Ankyrin_rpt"/>
</dbReference>
<organism evidence="3 4">
    <name type="scientific">Coprinellus micaceus</name>
    <name type="common">Glistening ink-cap mushroom</name>
    <name type="synonym">Coprinus micaceus</name>
    <dbReference type="NCBI Taxonomy" id="71717"/>
    <lineage>
        <taxon>Eukaryota</taxon>
        <taxon>Fungi</taxon>
        <taxon>Dikarya</taxon>
        <taxon>Basidiomycota</taxon>
        <taxon>Agaricomycotina</taxon>
        <taxon>Agaricomycetes</taxon>
        <taxon>Agaricomycetidae</taxon>
        <taxon>Agaricales</taxon>
        <taxon>Agaricineae</taxon>
        <taxon>Psathyrellaceae</taxon>
        <taxon>Coprinellus</taxon>
    </lineage>
</organism>
<proteinExistence type="predicted"/>
<dbReference type="GO" id="GO:0085020">
    <property type="term" value="P:protein K6-linked ubiquitination"/>
    <property type="evidence" value="ECO:0007669"/>
    <property type="project" value="TreeGrafter"/>
</dbReference>
<keyword evidence="1" id="KW-0677">Repeat</keyword>
<accession>A0A4Y7TJ80</accession>
<keyword evidence="4" id="KW-1185">Reference proteome</keyword>
<dbReference type="SUPFAM" id="SSF48403">
    <property type="entry name" value="Ankyrin repeat"/>
    <property type="match status" value="1"/>
</dbReference>
<protein>
    <submittedName>
        <fullName evidence="3">Ankyrin</fullName>
    </submittedName>
</protein>
<comment type="caution">
    <text evidence="3">The sequence shown here is derived from an EMBL/GenBank/DDBJ whole genome shotgun (WGS) entry which is preliminary data.</text>
</comment>
<gene>
    <name evidence="3" type="ORF">FA13DRAFT_1729766</name>
</gene>
<dbReference type="SMART" id="SM00248">
    <property type="entry name" value="ANK"/>
    <property type="match status" value="2"/>
</dbReference>
<name>A0A4Y7TJ80_COPMI</name>
<keyword evidence="2" id="KW-0040">ANK repeat</keyword>
<evidence type="ECO:0000313" key="4">
    <source>
        <dbReference type="Proteomes" id="UP000298030"/>
    </source>
</evidence>
<sequence length="90" mass="10125">MPRSSGITAIAKHLLRFRADPNVQNNYGNTPLHCTCYCGHWGHFESAECLLNHHADPAIKNKEGNTVLQHAQTFNKMDVVKMLLLRGIVE</sequence>
<dbReference type="Proteomes" id="UP000298030">
    <property type="component" value="Unassembled WGS sequence"/>
</dbReference>
<dbReference type="AlphaFoldDB" id="A0A4Y7TJ80"/>
<dbReference type="PANTHER" id="PTHR24171:SF8">
    <property type="entry name" value="BRCA1-ASSOCIATED RING DOMAIN PROTEIN 1"/>
    <property type="match status" value="1"/>
</dbReference>